<feature type="transmembrane region" description="Helical" evidence="1">
    <location>
        <begin position="72"/>
        <end position="93"/>
    </location>
</feature>
<gene>
    <name evidence="2" type="ORF">METZ01_LOCUS283509</name>
</gene>
<dbReference type="InterPro" id="IPR006750">
    <property type="entry name" value="YdcZ"/>
</dbReference>
<feature type="transmembrane region" description="Helical" evidence="1">
    <location>
        <begin position="132"/>
        <end position="149"/>
    </location>
</feature>
<keyword evidence="1" id="KW-0472">Membrane</keyword>
<reference evidence="2" key="1">
    <citation type="submission" date="2018-05" db="EMBL/GenBank/DDBJ databases">
        <authorList>
            <person name="Lanie J.A."/>
            <person name="Ng W.-L."/>
            <person name="Kazmierczak K.M."/>
            <person name="Andrzejewski T.M."/>
            <person name="Davidsen T.M."/>
            <person name="Wayne K.J."/>
            <person name="Tettelin H."/>
            <person name="Glass J.I."/>
            <person name="Rusch D."/>
            <person name="Podicherti R."/>
            <person name="Tsui H.-C.T."/>
            <person name="Winkler M.E."/>
        </authorList>
    </citation>
    <scope>NUCLEOTIDE SEQUENCE</scope>
</reference>
<keyword evidence="1" id="KW-0812">Transmembrane</keyword>
<dbReference type="PANTHER" id="PTHR34821">
    <property type="entry name" value="INNER MEMBRANE PROTEIN YDCZ"/>
    <property type="match status" value="1"/>
</dbReference>
<accession>A0A382L4C2</accession>
<dbReference type="EMBL" id="UINC01084216">
    <property type="protein sequence ID" value="SVC30655.1"/>
    <property type="molecule type" value="Genomic_DNA"/>
</dbReference>
<keyword evidence="1" id="KW-1133">Transmembrane helix</keyword>
<evidence type="ECO:0008006" key="3">
    <source>
        <dbReference type="Google" id="ProtNLM"/>
    </source>
</evidence>
<evidence type="ECO:0000256" key="1">
    <source>
        <dbReference type="SAM" id="Phobius"/>
    </source>
</evidence>
<proteinExistence type="predicted"/>
<dbReference type="PANTHER" id="PTHR34821:SF2">
    <property type="entry name" value="INNER MEMBRANE PROTEIN YDCZ"/>
    <property type="match status" value="1"/>
</dbReference>
<name>A0A382L4C2_9ZZZZ</name>
<evidence type="ECO:0000313" key="2">
    <source>
        <dbReference type="EMBL" id="SVC30655.1"/>
    </source>
</evidence>
<dbReference type="AlphaFoldDB" id="A0A382L4C2"/>
<protein>
    <recommendedName>
        <fullName evidence="3">EamA domain-containing protein</fullName>
    </recommendedName>
</protein>
<sequence>MNGLDHPIFYAAFMLVVGLGIPVFAALNGNLGARLQNPVLAAIIALSVGIVACLGVMLLSGKIPNLVVESSIPFYSYLGGLFVVFYVLGMTWIAPKFGVGNAVAFVLLGQIISMAIIDHFSLFGAAYHPISAQRFVGLALMAIGVFMSVRG</sequence>
<feature type="transmembrane region" description="Helical" evidence="1">
    <location>
        <begin position="105"/>
        <end position="126"/>
    </location>
</feature>
<organism evidence="2">
    <name type="scientific">marine metagenome</name>
    <dbReference type="NCBI Taxonomy" id="408172"/>
    <lineage>
        <taxon>unclassified sequences</taxon>
        <taxon>metagenomes</taxon>
        <taxon>ecological metagenomes</taxon>
    </lineage>
</organism>
<dbReference type="Pfam" id="PF04657">
    <property type="entry name" value="DMT_YdcZ"/>
    <property type="match status" value="1"/>
</dbReference>
<dbReference type="GO" id="GO:0005886">
    <property type="term" value="C:plasma membrane"/>
    <property type="evidence" value="ECO:0007669"/>
    <property type="project" value="TreeGrafter"/>
</dbReference>
<feature type="transmembrane region" description="Helical" evidence="1">
    <location>
        <begin position="39"/>
        <end position="60"/>
    </location>
</feature>
<feature type="transmembrane region" description="Helical" evidence="1">
    <location>
        <begin position="6"/>
        <end position="27"/>
    </location>
</feature>